<gene>
    <name evidence="2" type="ORF">SMAR0320_LOCUS8007</name>
</gene>
<dbReference type="AlphaFoldDB" id="A0A7S2L3U1"/>
<proteinExistence type="predicted"/>
<dbReference type="PANTHER" id="PTHR33099:SF7">
    <property type="entry name" value="MYND-TYPE DOMAIN-CONTAINING PROTEIN"/>
    <property type="match status" value="1"/>
</dbReference>
<dbReference type="PANTHER" id="PTHR33099">
    <property type="entry name" value="FE2OG DIOXYGENASE DOMAIN-CONTAINING PROTEIN"/>
    <property type="match status" value="1"/>
</dbReference>
<organism evidence="2">
    <name type="scientific">Skeletonema marinoi</name>
    <dbReference type="NCBI Taxonomy" id="267567"/>
    <lineage>
        <taxon>Eukaryota</taxon>
        <taxon>Sar</taxon>
        <taxon>Stramenopiles</taxon>
        <taxon>Ochrophyta</taxon>
        <taxon>Bacillariophyta</taxon>
        <taxon>Coscinodiscophyceae</taxon>
        <taxon>Thalassiosirophycidae</taxon>
        <taxon>Thalassiosirales</taxon>
        <taxon>Skeletonemataceae</taxon>
        <taxon>Skeletonema</taxon>
        <taxon>Skeletonema marinoi-dohrnii complex</taxon>
    </lineage>
</organism>
<feature type="region of interest" description="Disordered" evidence="1">
    <location>
        <begin position="1"/>
        <end position="25"/>
    </location>
</feature>
<reference evidence="2" key="1">
    <citation type="submission" date="2021-01" db="EMBL/GenBank/DDBJ databases">
        <authorList>
            <person name="Corre E."/>
            <person name="Pelletier E."/>
            <person name="Niang G."/>
            <person name="Scheremetjew M."/>
            <person name="Finn R."/>
            <person name="Kale V."/>
            <person name="Holt S."/>
            <person name="Cochrane G."/>
            <person name="Meng A."/>
            <person name="Brown T."/>
            <person name="Cohen L."/>
        </authorList>
    </citation>
    <scope>NUCLEOTIDE SEQUENCE</scope>
    <source>
        <strain evidence="2">SM1012Den-03</strain>
    </source>
</reference>
<accession>A0A7S2L3U1</accession>
<name>A0A7S2L3U1_9STRA</name>
<evidence type="ECO:0000256" key="1">
    <source>
        <dbReference type="SAM" id="MobiDB-lite"/>
    </source>
</evidence>
<sequence>MSSPSANADIGILAQQPRLNDDGSPTLLEGPEIMTSRRDVYESISTEYGTPHWGNCCYADIADGSTVSPALPSTVGLRISGVGNVPLPILGHQANKIKSMSTTNGGPVFEIDADEIKIQNPQWEASLEKLVETVAYKLGVLPSYLSAELDKLLYVEKGGHIERGSDDEDVLGSLFIQLPSKFKGGEMTVYNVNSSFKFPLGAGGDATYSCFFACHFSDCEYAFASLSSGSRVLLRYSLLYNEAGGFPTASQINESVSTLKWSLSGLPPVDRMIVYPLKKEYRVHDLLNTGINGLSRVHRKKAEALKAAGRDWELLIVTAKMVHTHHYRGGCSDNSSIIDIFDEAGICVSNEMKWLKDAVDFESFVNEGMMLGVDNEYECISNWGTCTSCTGGYYEDTKKTYVATFLVSYDPSFDTELKCLGGCEGVAGVCKTIVDTRDYTLLDRLIKVIEAKEKSKFDIQSCQILLQMLTESRLLSLGRVNLVNKIISGLSSSHEPNEALYDTILDAVDKFGHEELRDAIQKLFGDARRKEGRDVSVFLSRMDFALKLNKRIKDSPSYLEDAIIDLARHGNKNSVSDSGAVVKTIMGMIASHNDTNLLPIIEAILGFLHTVTIGVKSVKFKFLLNRALLLEGLLSSNKFGSLEVPLMDFAADFIEGLEKVYLYTPLTKLKGNDDLFVQAILFTMDFGTQSVWNKLGCWAIRTQELFSAFIGAIMNVRGHGLLRDVLNKCLIQYSITAVYTSISDWTVRNNVNDPQILPTPSFHVQKILAIYPNVVRTGDKVKRLPLHYATAASNASFEVVMEVFEAYKDGASICDPVTGLLPFQLAASNGNVEASFSLLLANPNLVFGGSQVSEKKRKRSTGEA</sequence>
<protein>
    <submittedName>
        <fullName evidence="2">Uncharacterized protein</fullName>
    </submittedName>
</protein>
<dbReference type="EMBL" id="HBGZ01011133">
    <property type="protein sequence ID" value="CAD9593944.1"/>
    <property type="molecule type" value="Transcribed_RNA"/>
</dbReference>
<evidence type="ECO:0000313" key="2">
    <source>
        <dbReference type="EMBL" id="CAD9593944.1"/>
    </source>
</evidence>